<dbReference type="PRINTS" id="PR00344">
    <property type="entry name" value="BCTRLSENSOR"/>
</dbReference>
<keyword evidence="4" id="KW-0418">Kinase</keyword>
<evidence type="ECO:0000259" key="7">
    <source>
        <dbReference type="PROSITE" id="PS50109"/>
    </source>
</evidence>
<dbReference type="PROSITE" id="PS50109">
    <property type="entry name" value="HIS_KIN"/>
    <property type="match status" value="1"/>
</dbReference>
<dbReference type="EC" id="2.7.13.3" evidence="2"/>
<evidence type="ECO:0000313" key="9">
    <source>
        <dbReference type="Proteomes" id="UP000600214"/>
    </source>
</evidence>
<name>A0ABQ1YQY7_9BACT</name>
<evidence type="ECO:0000313" key="8">
    <source>
        <dbReference type="EMBL" id="GGH33428.1"/>
    </source>
</evidence>
<keyword evidence="9" id="KW-1185">Reference proteome</keyword>
<dbReference type="SUPFAM" id="SSF55874">
    <property type="entry name" value="ATPase domain of HSP90 chaperone/DNA topoisomerase II/histidine kinase"/>
    <property type="match status" value="1"/>
</dbReference>
<proteinExistence type="predicted"/>
<keyword evidence="6" id="KW-0812">Transmembrane</keyword>
<dbReference type="CDD" id="cd16917">
    <property type="entry name" value="HATPase_UhpB-NarQ-NarX-like"/>
    <property type="match status" value="1"/>
</dbReference>
<dbReference type="PANTHER" id="PTHR24421:SF10">
    <property type="entry name" value="NITRATE_NITRITE SENSOR PROTEIN NARQ"/>
    <property type="match status" value="1"/>
</dbReference>
<sequence>MKHKTGRMHDTVYLAYAQALTELSFKNPLLKERLANYKSVAWSNPAYQAFRVKYYAFLANHASAVHQDGYAIYYLQKMEEELKMTRPYIASLNEPRQLLSIYGDKGNYNYERRMAIIDSLTPFLKTLPAALAKGPVNINTCVNAFTILKHAVSLYTTNHNNAKAIELADAARALWLQLKRKPVTNKGKLVQCQLSLYLIEAHAAKVMGQVQKQADYLNAAYGIIVSNDTEIAPLFKQPFSSTILTRIIDYHIEKKQIDSAAYFLRLYQLGVNKPNQAKNLDGTKILRYIAKVDAAKGNYQSAYENLTKGYAINDSVIAIRVADIHNNMYAHLVSEQRNETLLAQQIKIARRNNLIFGIVTILVVSVAAFLWLLKINREKAERQTRMLNESAQIQIAQLEYQAHEIQKRFGMELHDDVAGKLVNLVNYIESEELLEENDRIKDKLSGMSKMAREAYSSIRFKSHEWYLNSSDSDKKSFSERVRHIVAMALPDRSYEKQIEIDDRCLEKIDIRTRIQMLKIIQEAVANILKHAKARNFKLFIYEDEDAVILQIADNGHGFDPAATGNKKGMGLASMRERAQGIGGSIEISSSLKGTKLLLTIPSS</sequence>
<evidence type="ECO:0000256" key="4">
    <source>
        <dbReference type="ARBA" id="ARBA00022777"/>
    </source>
</evidence>
<keyword evidence="3" id="KW-0808">Transferase</keyword>
<keyword evidence="6" id="KW-1133">Transmembrane helix</keyword>
<keyword evidence="6" id="KW-0472">Membrane</keyword>
<dbReference type="Proteomes" id="UP000600214">
    <property type="component" value="Unassembled WGS sequence"/>
</dbReference>
<feature type="transmembrane region" description="Helical" evidence="6">
    <location>
        <begin position="354"/>
        <end position="373"/>
    </location>
</feature>
<accession>A0ABQ1YQY7</accession>
<dbReference type="InterPro" id="IPR036890">
    <property type="entry name" value="HATPase_C_sf"/>
</dbReference>
<protein>
    <recommendedName>
        <fullName evidence="2">histidine kinase</fullName>
        <ecNumber evidence="2">2.7.13.3</ecNumber>
    </recommendedName>
</protein>
<evidence type="ECO:0000256" key="1">
    <source>
        <dbReference type="ARBA" id="ARBA00000085"/>
    </source>
</evidence>
<reference evidence="9" key="1">
    <citation type="journal article" date="2019" name="Int. J. Syst. Evol. Microbiol.">
        <title>The Global Catalogue of Microorganisms (GCM) 10K type strain sequencing project: providing services to taxonomists for standard genome sequencing and annotation.</title>
        <authorList>
            <consortium name="The Broad Institute Genomics Platform"/>
            <consortium name="The Broad Institute Genome Sequencing Center for Infectious Disease"/>
            <person name="Wu L."/>
            <person name="Ma J."/>
        </authorList>
    </citation>
    <scope>NUCLEOTIDE SEQUENCE [LARGE SCALE GENOMIC DNA]</scope>
    <source>
        <strain evidence="9">CGMCC 1.15288</strain>
    </source>
</reference>
<evidence type="ECO:0000256" key="6">
    <source>
        <dbReference type="SAM" id="Phobius"/>
    </source>
</evidence>
<dbReference type="InterPro" id="IPR005467">
    <property type="entry name" value="His_kinase_dom"/>
</dbReference>
<comment type="catalytic activity">
    <reaction evidence="1">
        <text>ATP + protein L-histidine = ADP + protein N-phospho-L-histidine.</text>
        <dbReference type="EC" id="2.7.13.3"/>
    </reaction>
</comment>
<dbReference type="Gene3D" id="3.30.565.10">
    <property type="entry name" value="Histidine kinase-like ATPase, C-terminal domain"/>
    <property type="match status" value="1"/>
</dbReference>
<evidence type="ECO:0000256" key="2">
    <source>
        <dbReference type="ARBA" id="ARBA00012438"/>
    </source>
</evidence>
<dbReference type="EMBL" id="BMIA01000001">
    <property type="protein sequence ID" value="GGH33428.1"/>
    <property type="molecule type" value="Genomic_DNA"/>
</dbReference>
<dbReference type="InterPro" id="IPR050482">
    <property type="entry name" value="Sensor_HK_TwoCompSys"/>
</dbReference>
<comment type="caution">
    <text evidence="8">The sequence shown here is derived from an EMBL/GenBank/DDBJ whole genome shotgun (WGS) entry which is preliminary data.</text>
</comment>
<evidence type="ECO:0000256" key="5">
    <source>
        <dbReference type="ARBA" id="ARBA00023012"/>
    </source>
</evidence>
<dbReference type="SMART" id="SM00387">
    <property type="entry name" value="HATPase_c"/>
    <property type="match status" value="1"/>
</dbReference>
<dbReference type="InterPro" id="IPR004358">
    <property type="entry name" value="Sig_transdc_His_kin-like_C"/>
</dbReference>
<keyword evidence="5" id="KW-0902">Two-component regulatory system</keyword>
<evidence type="ECO:0000256" key="3">
    <source>
        <dbReference type="ARBA" id="ARBA00022679"/>
    </source>
</evidence>
<organism evidence="8 9">
    <name type="scientific">Dyadobacter endophyticus</name>
    <dbReference type="NCBI Taxonomy" id="1749036"/>
    <lineage>
        <taxon>Bacteria</taxon>
        <taxon>Pseudomonadati</taxon>
        <taxon>Bacteroidota</taxon>
        <taxon>Cytophagia</taxon>
        <taxon>Cytophagales</taxon>
        <taxon>Spirosomataceae</taxon>
        <taxon>Dyadobacter</taxon>
    </lineage>
</organism>
<dbReference type="Pfam" id="PF02518">
    <property type="entry name" value="HATPase_c"/>
    <property type="match status" value="1"/>
</dbReference>
<feature type="domain" description="Histidine kinase" evidence="7">
    <location>
        <begin position="515"/>
        <end position="603"/>
    </location>
</feature>
<gene>
    <name evidence="8" type="ORF">GCM10007423_23690</name>
</gene>
<dbReference type="PANTHER" id="PTHR24421">
    <property type="entry name" value="NITRATE/NITRITE SENSOR PROTEIN NARX-RELATED"/>
    <property type="match status" value="1"/>
</dbReference>
<dbReference type="InterPro" id="IPR003594">
    <property type="entry name" value="HATPase_dom"/>
</dbReference>